<dbReference type="SMART" id="SM00642">
    <property type="entry name" value="Aamy"/>
    <property type="match status" value="1"/>
</dbReference>
<dbReference type="AlphaFoldDB" id="A0A173N066"/>
<evidence type="ECO:0000256" key="1">
    <source>
        <dbReference type="ARBA" id="ARBA00008061"/>
    </source>
</evidence>
<dbReference type="Gene3D" id="3.90.400.10">
    <property type="entry name" value="Oligo-1,6-glucosidase, Domain 2"/>
    <property type="match status" value="1"/>
</dbReference>
<feature type="domain" description="Glycosyl hydrolase family 13 catalytic" evidence="2">
    <location>
        <begin position="12"/>
        <end position="432"/>
    </location>
</feature>
<dbReference type="OMA" id="LEDKYIF"/>
<dbReference type="SUPFAM" id="SSF51445">
    <property type="entry name" value="(Trans)glycosidases"/>
    <property type="match status" value="1"/>
</dbReference>
<name>A0A173N066_CLOCL</name>
<dbReference type="Pfam" id="PF00128">
    <property type="entry name" value="Alpha-amylase"/>
    <property type="match status" value="1"/>
</dbReference>
<dbReference type="SUPFAM" id="SSF51011">
    <property type="entry name" value="Glycosyl hydrolase domain"/>
    <property type="match status" value="1"/>
</dbReference>
<dbReference type="InterPro" id="IPR017853">
    <property type="entry name" value="GH"/>
</dbReference>
<dbReference type="PANTHER" id="PTHR10357">
    <property type="entry name" value="ALPHA-AMYLASE FAMILY MEMBER"/>
    <property type="match status" value="1"/>
</dbReference>
<reference evidence="3" key="1">
    <citation type="submission" date="2009-04" db="EMBL/GenBank/DDBJ databases">
        <title>Clostridium cellulovorans cellulosomal and noncellulosomal genes.</title>
        <authorList>
            <person name="Tamaru Y."/>
        </authorList>
    </citation>
    <scope>NUCLEOTIDE SEQUENCE</scope>
</reference>
<dbReference type="GO" id="GO:0004556">
    <property type="term" value="F:alpha-amylase activity"/>
    <property type="evidence" value="ECO:0007669"/>
    <property type="project" value="TreeGrafter"/>
</dbReference>
<dbReference type="EMBL" id="AB499183">
    <property type="protein sequence ID" value="BAV13082.1"/>
    <property type="molecule type" value="Genomic_DNA"/>
</dbReference>
<dbReference type="InterPro" id="IPR013780">
    <property type="entry name" value="Glyco_hydro_b"/>
</dbReference>
<accession>A0A173N066</accession>
<comment type="similarity">
    <text evidence="1">Belongs to the glycosyl hydrolase 13 family.</text>
</comment>
<protein>
    <submittedName>
        <fullName evidence="3">Alpha-amylase</fullName>
    </submittedName>
</protein>
<dbReference type="Gene3D" id="2.60.40.1180">
    <property type="entry name" value="Golgi alpha-mannosidase II"/>
    <property type="match status" value="1"/>
</dbReference>
<dbReference type="InterPro" id="IPR006047">
    <property type="entry name" value="GH13_cat_dom"/>
</dbReference>
<dbReference type="GO" id="GO:0009313">
    <property type="term" value="P:oligosaccharide catabolic process"/>
    <property type="evidence" value="ECO:0007669"/>
    <property type="project" value="TreeGrafter"/>
</dbReference>
<organism evidence="3">
    <name type="scientific">Clostridium cellulovorans</name>
    <dbReference type="NCBI Taxonomy" id="1493"/>
    <lineage>
        <taxon>Bacteria</taxon>
        <taxon>Bacillati</taxon>
        <taxon>Bacillota</taxon>
        <taxon>Clostridia</taxon>
        <taxon>Eubacteriales</taxon>
        <taxon>Clostridiaceae</taxon>
        <taxon>Clostridium</taxon>
    </lineage>
</organism>
<dbReference type="InterPro" id="IPR045857">
    <property type="entry name" value="O16G_dom_2"/>
</dbReference>
<dbReference type="Gene3D" id="3.20.20.80">
    <property type="entry name" value="Glycosidases"/>
    <property type="match status" value="1"/>
</dbReference>
<proteinExistence type="inferred from homology"/>
<dbReference type="CDD" id="cd11348">
    <property type="entry name" value="AmyAc_2"/>
    <property type="match status" value="1"/>
</dbReference>
<gene>
    <name evidence="3" type="primary">Amy13A</name>
</gene>
<evidence type="ECO:0000313" key="3">
    <source>
        <dbReference type="EMBL" id="BAV13082.1"/>
    </source>
</evidence>
<sequence>MSKWLDNAVFYEIYPQSFNDTNSDGIGDIQGIIEKLSYIQELGCNAIWINPCFASPFADAGYDVEDYFNVATRYGTNEDLKELFEKAHEKNIHVILDLVPGHTSINHPWFKESMKADENEYTHRYIWTDSIWEDFKNITSIAGCIRGISERDGSCAVNFFSTQPALNYGFANPEKSWQFATDSKEVIATVEAMKDVMRFWLNMGCDGFRVDMAGSLVKNDVDSKETIKLWQNFRAFLDREFPNAVLISEWGEPDKSLMGGFHMDFLLHFGPSHYLDLFREENPYFSREGKGDISKFVNRYMENYELTDGKGLMCIPSGNHDMGRIKQRLDDEEIKIAFAFLLTMPGAPFIYYGDEIGMNYVENLVSVEGGYGRTGSRSPMQWDDSLNAGFSDAKKEDLYIMQDSREDRPTVKNQQDTENSLYKEVQKLIKIRLENEPLCSNATIEFLCAEAKTYPLVYKRTGKEGSVLIVLNPSNKEAVSKVTIETTSNEVIYSNNGVANIENDTIIAPPCSASIFKLA</sequence>
<dbReference type="PANTHER" id="PTHR10357:SF179">
    <property type="entry name" value="NEUTRAL AND BASIC AMINO ACID TRANSPORT PROTEIN RBAT"/>
    <property type="match status" value="1"/>
</dbReference>
<evidence type="ECO:0000259" key="2">
    <source>
        <dbReference type="SMART" id="SM00642"/>
    </source>
</evidence>